<comment type="similarity">
    <text evidence="3">Belongs to the SFH family.</text>
</comment>
<dbReference type="InterPro" id="IPR051026">
    <property type="entry name" value="PI/PC_transfer"/>
</dbReference>
<dbReference type="SMART" id="SM01100">
    <property type="entry name" value="CRAL_TRIO_N"/>
    <property type="match status" value="1"/>
</dbReference>
<dbReference type="GO" id="GO:0005886">
    <property type="term" value="C:plasma membrane"/>
    <property type="evidence" value="ECO:0007669"/>
    <property type="project" value="UniProtKB-SubCell"/>
</dbReference>
<evidence type="ECO:0000259" key="4">
    <source>
        <dbReference type="PROSITE" id="PS50191"/>
    </source>
</evidence>
<dbReference type="SUPFAM" id="SSF52087">
    <property type="entry name" value="CRAL/TRIO domain"/>
    <property type="match status" value="1"/>
</dbReference>
<sequence length="316" mass="35974">MASYLRSIYNSLPDVIATTRDADDYIPVSKEDAECFSMWGVSLADEGILIQQLRDELELSVNIPPQHNTLTLRRFLRARKHDVAAARAMFLSTLKWREEYGADRVLQDFVFNEKPEFAKFYPEGCYGVDRAGRPVYVQQPGNIDLEQLFKFTTEERCVRYHVQQQERYINLIAPACSVAAGRCVDQSLVLIDLQGVGVSTLTSDFRAIVQKVLSIDQAHYPELMWKSIIINAPTSFRIMWGMVKYMLDTRTQVKVQVLSSNWREELQEYIAPDQLPKEYGGTNPAPLPDPPGPWRDPAIVEKVAALTVDGSFCFRA</sequence>
<dbReference type="GO" id="GO:0000139">
    <property type="term" value="C:Golgi membrane"/>
    <property type="evidence" value="ECO:0007669"/>
    <property type="project" value="UniProtKB-SubCell"/>
</dbReference>
<dbReference type="InterPro" id="IPR036865">
    <property type="entry name" value="CRAL-TRIO_dom_sf"/>
</dbReference>
<dbReference type="PANTHER" id="PTHR45657">
    <property type="entry name" value="CRAL-TRIO DOMAIN-CONTAINING PROTEIN YKL091C-RELATED"/>
    <property type="match status" value="1"/>
</dbReference>
<evidence type="ECO:0000256" key="2">
    <source>
        <dbReference type="ARBA" id="ARBA00004395"/>
    </source>
</evidence>
<protein>
    <recommendedName>
        <fullName evidence="4">CRAL-TRIO domain-containing protein</fullName>
    </recommendedName>
</protein>
<evidence type="ECO:0000256" key="3">
    <source>
        <dbReference type="ARBA" id="ARBA00038020"/>
    </source>
</evidence>
<dbReference type="Gene3D" id="1.10.8.20">
    <property type="entry name" value="N-terminal domain of phosphatidylinositol transfer protein sec14p"/>
    <property type="match status" value="1"/>
</dbReference>
<accession>A0A1D2A2Z8</accession>
<dbReference type="CDD" id="cd00170">
    <property type="entry name" value="SEC14"/>
    <property type="match status" value="1"/>
</dbReference>
<dbReference type="InterPro" id="IPR036273">
    <property type="entry name" value="CRAL/TRIO_N_dom_sf"/>
</dbReference>
<dbReference type="Pfam" id="PF00650">
    <property type="entry name" value="CRAL_TRIO"/>
    <property type="match status" value="1"/>
</dbReference>
<dbReference type="InterPro" id="IPR011074">
    <property type="entry name" value="CRAL/TRIO_N_dom"/>
</dbReference>
<evidence type="ECO:0000256" key="1">
    <source>
        <dbReference type="ARBA" id="ARBA00004202"/>
    </source>
</evidence>
<dbReference type="PANTHER" id="PTHR45657:SF1">
    <property type="entry name" value="CRAL-TRIO DOMAIN-CONTAINING PROTEIN YKL091C-RELATED"/>
    <property type="match status" value="1"/>
</dbReference>
<dbReference type="AlphaFoldDB" id="A0A1D2A2Z8"/>
<dbReference type="Gene3D" id="3.40.525.10">
    <property type="entry name" value="CRAL-TRIO lipid binding domain"/>
    <property type="match status" value="1"/>
</dbReference>
<organism evidence="5">
    <name type="scientific">Auxenochlorella protothecoides</name>
    <name type="common">Green microalga</name>
    <name type="synonym">Chlorella protothecoides</name>
    <dbReference type="NCBI Taxonomy" id="3075"/>
    <lineage>
        <taxon>Eukaryota</taxon>
        <taxon>Viridiplantae</taxon>
        <taxon>Chlorophyta</taxon>
        <taxon>core chlorophytes</taxon>
        <taxon>Trebouxiophyceae</taxon>
        <taxon>Chlorellales</taxon>
        <taxon>Chlorellaceae</taxon>
        <taxon>Auxenochlorella</taxon>
    </lineage>
</organism>
<dbReference type="SUPFAM" id="SSF46938">
    <property type="entry name" value="CRAL/TRIO N-terminal domain"/>
    <property type="match status" value="1"/>
</dbReference>
<name>A0A1D2A2Z8_AUXPR</name>
<dbReference type="InterPro" id="IPR001251">
    <property type="entry name" value="CRAL-TRIO_dom"/>
</dbReference>
<feature type="domain" description="CRAL-TRIO" evidence="4">
    <location>
        <begin position="113"/>
        <end position="287"/>
    </location>
</feature>
<dbReference type="EMBL" id="GDKF01005040">
    <property type="protein sequence ID" value="JAT73582.1"/>
    <property type="molecule type" value="Transcribed_RNA"/>
</dbReference>
<proteinExistence type="inferred from homology"/>
<comment type="subcellular location">
    <subcellularLocation>
        <location evidence="1">Cell membrane</location>
        <topology evidence="1">Peripheral membrane protein</topology>
    </subcellularLocation>
    <subcellularLocation>
        <location evidence="2">Golgi apparatus membrane</location>
        <topology evidence="2">Peripheral membrane protein</topology>
    </subcellularLocation>
</comment>
<reference evidence="5" key="1">
    <citation type="submission" date="2015-08" db="EMBL/GenBank/DDBJ databases">
        <authorList>
            <person name="Babu N.S."/>
            <person name="Beckwith C.J."/>
            <person name="Beseler K.G."/>
            <person name="Brison A."/>
            <person name="Carone J.V."/>
            <person name="Caskin T.P."/>
            <person name="Diamond M."/>
            <person name="Durham M.E."/>
            <person name="Foxe J.M."/>
            <person name="Go M."/>
            <person name="Henderson B.A."/>
            <person name="Jones I.B."/>
            <person name="McGettigan J.A."/>
            <person name="Micheletti S.J."/>
            <person name="Nasrallah M.E."/>
            <person name="Ortiz D."/>
            <person name="Piller C.R."/>
            <person name="Privatt S.R."/>
            <person name="Schneider S.L."/>
            <person name="Sharp S."/>
            <person name="Smith T.C."/>
            <person name="Stanton J.D."/>
            <person name="Ullery H.E."/>
            <person name="Wilson R.J."/>
            <person name="Serrano M.G."/>
            <person name="Buck G."/>
            <person name="Lee V."/>
            <person name="Wang Y."/>
            <person name="Carvalho R."/>
            <person name="Voegtly L."/>
            <person name="Shi R."/>
            <person name="Duckworth R."/>
            <person name="Johnson A."/>
            <person name="Loviza R."/>
            <person name="Walstead R."/>
            <person name="Shah Z."/>
            <person name="Kiflezghi M."/>
            <person name="Wade K."/>
            <person name="Ball S.L."/>
            <person name="Bradley K.W."/>
            <person name="Asai D.J."/>
            <person name="Bowman C.A."/>
            <person name="Russell D.A."/>
            <person name="Pope W.H."/>
            <person name="Jacobs-Sera D."/>
            <person name="Hendrix R.W."/>
            <person name="Hatfull G.F."/>
        </authorList>
    </citation>
    <scope>NUCLEOTIDE SEQUENCE</scope>
</reference>
<dbReference type="SMART" id="SM00516">
    <property type="entry name" value="SEC14"/>
    <property type="match status" value="1"/>
</dbReference>
<dbReference type="PROSITE" id="PS50191">
    <property type="entry name" value="CRAL_TRIO"/>
    <property type="match status" value="1"/>
</dbReference>
<evidence type="ECO:0000313" key="5">
    <source>
        <dbReference type="EMBL" id="JAT73582.1"/>
    </source>
</evidence>
<gene>
    <name evidence="5" type="ORF">g.29896</name>
</gene>